<dbReference type="SUPFAM" id="SSF55811">
    <property type="entry name" value="Nudix"/>
    <property type="match status" value="1"/>
</dbReference>
<dbReference type="InterPro" id="IPR020084">
    <property type="entry name" value="NUDIX_hydrolase_CS"/>
</dbReference>
<dbReference type="InterPro" id="IPR015797">
    <property type="entry name" value="NUDIX_hydrolase-like_dom_sf"/>
</dbReference>
<feature type="domain" description="Nudix hydrolase" evidence="3">
    <location>
        <begin position="8"/>
        <end position="60"/>
    </location>
</feature>
<evidence type="ECO:0000313" key="4">
    <source>
        <dbReference type="EMBL" id="POH72274.1"/>
    </source>
</evidence>
<dbReference type="PROSITE" id="PS00893">
    <property type="entry name" value="NUDIX_BOX"/>
    <property type="match status" value="1"/>
</dbReference>
<keyword evidence="1" id="KW-0378">Hydrolase</keyword>
<evidence type="ECO:0000256" key="2">
    <source>
        <dbReference type="SAM" id="MobiDB-lite"/>
    </source>
</evidence>
<dbReference type="AlphaFoldDB" id="A0A2S3ZT46"/>
<protein>
    <recommendedName>
        <fullName evidence="3">Nudix hydrolase domain-containing protein</fullName>
    </recommendedName>
</protein>
<dbReference type="Proteomes" id="UP000237061">
    <property type="component" value="Unassembled WGS sequence"/>
</dbReference>
<dbReference type="Gene3D" id="3.90.79.10">
    <property type="entry name" value="Nucleoside Triphosphate Pyrophosphohydrolase"/>
    <property type="match status" value="1"/>
</dbReference>
<feature type="compositionally biased region" description="Basic residues" evidence="2">
    <location>
        <begin position="1"/>
        <end position="13"/>
    </location>
</feature>
<keyword evidence="5" id="KW-1185">Reference proteome</keyword>
<proteinExistence type="predicted"/>
<reference evidence="4 5" key="1">
    <citation type="submission" date="2018-01" db="EMBL/GenBank/DDBJ databases">
        <title>Arthrobacter sp. nov., from glaciers in China.</title>
        <authorList>
            <person name="Liu Q."/>
            <person name="Xin Y.-H."/>
        </authorList>
    </citation>
    <scope>NUCLEOTIDE SEQUENCE [LARGE SCALE GENOMIC DNA]</scope>
    <source>
        <strain evidence="4 5">HLT2-12-2</strain>
    </source>
</reference>
<dbReference type="InterPro" id="IPR000086">
    <property type="entry name" value="NUDIX_hydrolase_dom"/>
</dbReference>
<dbReference type="Pfam" id="PF00293">
    <property type="entry name" value="NUDIX"/>
    <property type="match status" value="1"/>
</dbReference>
<feature type="region of interest" description="Disordered" evidence="2">
    <location>
        <begin position="1"/>
        <end position="20"/>
    </location>
</feature>
<organism evidence="4 5">
    <name type="scientific">Arthrobacter glacialis</name>
    <dbReference type="NCBI Taxonomy" id="1664"/>
    <lineage>
        <taxon>Bacteria</taxon>
        <taxon>Bacillati</taxon>
        <taxon>Actinomycetota</taxon>
        <taxon>Actinomycetes</taxon>
        <taxon>Micrococcales</taxon>
        <taxon>Micrococcaceae</taxon>
        <taxon>Arthrobacter</taxon>
    </lineage>
</organism>
<accession>A0A2S3ZT46</accession>
<comment type="caution">
    <text evidence="4">The sequence shown here is derived from an EMBL/GenBank/DDBJ whole genome shotgun (WGS) entry which is preliminary data.</text>
</comment>
<gene>
    <name evidence="4" type="ORF">CVS27_16490</name>
</gene>
<name>A0A2S3ZT46_ARTGL</name>
<evidence type="ECO:0000313" key="5">
    <source>
        <dbReference type="Proteomes" id="UP000237061"/>
    </source>
</evidence>
<dbReference type="GO" id="GO:0016787">
    <property type="term" value="F:hydrolase activity"/>
    <property type="evidence" value="ECO:0007669"/>
    <property type="project" value="UniProtKB-KW"/>
</dbReference>
<dbReference type="EMBL" id="PPXC01000015">
    <property type="protein sequence ID" value="POH72274.1"/>
    <property type="molecule type" value="Genomic_DNA"/>
</dbReference>
<sequence>MAAPRRSVRRKGPGHGWTIPMAGRFKAQESVVEAASREAREELGVVLAAKDLVAVTTMRRSQQTSLAI</sequence>
<evidence type="ECO:0000256" key="1">
    <source>
        <dbReference type="ARBA" id="ARBA00022801"/>
    </source>
</evidence>
<evidence type="ECO:0000259" key="3">
    <source>
        <dbReference type="Pfam" id="PF00293"/>
    </source>
</evidence>